<protein>
    <submittedName>
        <fullName evidence="1">Uncharacterized protein</fullName>
    </submittedName>
</protein>
<organism evidence="1 2">
    <name type="scientific">Rubus argutus</name>
    <name type="common">Southern blackberry</name>
    <dbReference type="NCBI Taxonomy" id="59490"/>
    <lineage>
        <taxon>Eukaryota</taxon>
        <taxon>Viridiplantae</taxon>
        <taxon>Streptophyta</taxon>
        <taxon>Embryophyta</taxon>
        <taxon>Tracheophyta</taxon>
        <taxon>Spermatophyta</taxon>
        <taxon>Magnoliopsida</taxon>
        <taxon>eudicotyledons</taxon>
        <taxon>Gunneridae</taxon>
        <taxon>Pentapetalae</taxon>
        <taxon>rosids</taxon>
        <taxon>fabids</taxon>
        <taxon>Rosales</taxon>
        <taxon>Rosaceae</taxon>
        <taxon>Rosoideae</taxon>
        <taxon>Rosoideae incertae sedis</taxon>
        <taxon>Rubus</taxon>
    </lineage>
</organism>
<sequence length="88" mass="9826">MTMLSSNTVANSLSEQGLEKFIVSLKMSPHELGLFEADLLNTLVTFSGRTLIEPPLTLSIQAFTNFIQKKWRFTTPKGHESSTVKVKI</sequence>
<gene>
    <name evidence="1" type="ORF">M0R45_028641</name>
</gene>
<evidence type="ECO:0000313" key="1">
    <source>
        <dbReference type="EMBL" id="KAK9920078.1"/>
    </source>
</evidence>
<dbReference type="EMBL" id="JBEDUW010000006">
    <property type="protein sequence ID" value="KAK9920078.1"/>
    <property type="molecule type" value="Genomic_DNA"/>
</dbReference>
<evidence type="ECO:0000313" key="2">
    <source>
        <dbReference type="Proteomes" id="UP001457282"/>
    </source>
</evidence>
<keyword evidence="2" id="KW-1185">Reference proteome</keyword>
<name>A0AAW1W676_RUBAR</name>
<accession>A0AAW1W676</accession>
<dbReference type="Proteomes" id="UP001457282">
    <property type="component" value="Unassembled WGS sequence"/>
</dbReference>
<dbReference type="AlphaFoldDB" id="A0AAW1W676"/>
<comment type="caution">
    <text evidence="1">The sequence shown here is derived from an EMBL/GenBank/DDBJ whole genome shotgun (WGS) entry which is preliminary data.</text>
</comment>
<reference evidence="1 2" key="1">
    <citation type="journal article" date="2023" name="G3 (Bethesda)">
        <title>A chromosome-length genome assembly and annotation of blackberry (Rubus argutus, cv. 'Hillquist').</title>
        <authorList>
            <person name="Bruna T."/>
            <person name="Aryal R."/>
            <person name="Dudchenko O."/>
            <person name="Sargent D.J."/>
            <person name="Mead D."/>
            <person name="Buti M."/>
            <person name="Cavallini A."/>
            <person name="Hytonen T."/>
            <person name="Andres J."/>
            <person name="Pham M."/>
            <person name="Weisz D."/>
            <person name="Mascagni F."/>
            <person name="Usai G."/>
            <person name="Natali L."/>
            <person name="Bassil N."/>
            <person name="Fernandez G.E."/>
            <person name="Lomsadze A."/>
            <person name="Armour M."/>
            <person name="Olukolu B."/>
            <person name="Poorten T."/>
            <person name="Britton C."/>
            <person name="Davik J."/>
            <person name="Ashrafi H."/>
            <person name="Aiden E.L."/>
            <person name="Borodovsky M."/>
            <person name="Worthington M."/>
        </authorList>
    </citation>
    <scope>NUCLEOTIDE SEQUENCE [LARGE SCALE GENOMIC DNA]</scope>
    <source>
        <strain evidence="1">PI 553951</strain>
    </source>
</reference>
<proteinExistence type="predicted"/>